<evidence type="ECO:0008006" key="3">
    <source>
        <dbReference type="Google" id="ProtNLM"/>
    </source>
</evidence>
<dbReference type="EMBL" id="JPKZ01022770">
    <property type="protein sequence ID" value="KHN71083.1"/>
    <property type="molecule type" value="Genomic_DNA"/>
</dbReference>
<dbReference type="AlphaFoldDB" id="A0A0B2UNX0"/>
<keyword evidence="2" id="KW-1185">Reference proteome</keyword>
<evidence type="ECO:0000313" key="2">
    <source>
        <dbReference type="Proteomes" id="UP000031036"/>
    </source>
</evidence>
<sequence>MDGRESGTKHPFIWTGLYMSPNRNYTATVWAENGAGRSKPVVFSEQCVTNYAQPDTVDPPASLPQNGTAFGLSFNGGLDETNGPVACYYVAVVPLSPDVAIESLPPPDSLVVDTFVKAMNNNLQQEHIVQVGSAIPCLLDT</sequence>
<proteinExistence type="predicted"/>
<comment type="caution">
    <text evidence="1">The sequence shown here is derived from an EMBL/GenBank/DDBJ whole genome shotgun (WGS) entry which is preliminary data.</text>
</comment>
<dbReference type="OrthoDB" id="6058203at2759"/>
<accession>A0A0B2UNX0</accession>
<gene>
    <name evidence="1" type="ORF">Tcan_02532</name>
</gene>
<dbReference type="Proteomes" id="UP000031036">
    <property type="component" value="Unassembled WGS sequence"/>
</dbReference>
<evidence type="ECO:0000313" key="1">
    <source>
        <dbReference type="EMBL" id="KHN71083.1"/>
    </source>
</evidence>
<dbReference type="InterPro" id="IPR036116">
    <property type="entry name" value="FN3_sf"/>
</dbReference>
<protein>
    <recommendedName>
        <fullName evidence="3">Fibronectin type-III domain-containing protein</fullName>
    </recommendedName>
</protein>
<name>A0A0B2UNX0_TOXCA</name>
<dbReference type="STRING" id="6265.A0A0B2UNX0"/>
<organism evidence="1 2">
    <name type="scientific">Toxocara canis</name>
    <name type="common">Canine roundworm</name>
    <dbReference type="NCBI Taxonomy" id="6265"/>
    <lineage>
        <taxon>Eukaryota</taxon>
        <taxon>Metazoa</taxon>
        <taxon>Ecdysozoa</taxon>
        <taxon>Nematoda</taxon>
        <taxon>Chromadorea</taxon>
        <taxon>Rhabditida</taxon>
        <taxon>Spirurina</taxon>
        <taxon>Ascaridomorpha</taxon>
        <taxon>Ascaridoidea</taxon>
        <taxon>Toxocaridae</taxon>
        <taxon>Toxocara</taxon>
    </lineage>
</organism>
<reference evidence="1 2" key="1">
    <citation type="submission" date="2014-11" db="EMBL/GenBank/DDBJ databases">
        <title>Genetic blueprint of the zoonotic pathogen Toxocara canis.</title>
        <authorList>
            <person name="Zhu X.-Q."/>
            <person name="Korhonen P.K."/>
            <person name="Cai H."/>
            <person name="Young N.D."/>
            <person name="Nejsum P."/>
            <person name="von Samson-Himmelstjerna G."/>
            <person name="Boag P.R."/>
            <person name="Tan P."/>
            <person name="Li Q."/>
            <person name="Min J."/>
            <person name="Yang Y."/>
            <person name="Wang X."/>
            <person name="Fang X."/>
            <person name="Hall R.S."/>
            <person name="Hofmann A."/>
            <person name="Sternberg P.W."/>
            <person name="Jex A.R."/>
            <person name="Gasser R.B."/>
        </authorList>
    </citation>
    <scope>NUCLEOTIDE SEQUENCE [LARGE SCALE GENOMIC DNA]</scope>
    <source>
        <strain evidence="1">PN_DK_2014</strain>
    </source>
</reference>
<dbReference type="SUPFAM" id="SSF49265">
    <property type="entry name" value="Fibronectin type III"/>
    <property type="match status" value="1"/>
</dbReference>